<dbReference type="EMBL" id="JXXV01000016">
    <property type="protein sequence ID" value="KJY83291.1"/>
    <property type="molecule type" value="Genomic_DNA"/>
</dbReference>
<dbReference type="Proteomes" id="UP000033673">
    <property type="component" value="Unassembled WGS sequence"/>
</dbReference>
<dbReference type="Pfam" id="PF06074">
    <property type="entry name" value="Portal_Mu"/>
    <property type="match status" value="1"/>
</dbReference>
<dbReference type="AlphaFoldDB" id="A0A0F4NMG6"/>
<accession>A0A0F4NMG6</accession>
<protein>
    <recommendedName>
        <fullName evidence="3">DUF935 family protein</fullName>
    </recommendedName>
</protein>
<evidence type="ECO:0000313" key="1">
    <source>
        <dbReference type="EMBL" id="KJY83291.1"/>
    </source>
</evidence>
<comment type="caution">
    <text evidence="1">The sequence shown here is derived from an EMBL/GenBank/DDBJ whole genome shotgun (WGS) entry which is preliminary data.</text>
</comment>
<dbReference type="RefSeq" id="WP_045955529.1">
    <property type="nucleotide sequence ID" value="NZ_JXXV01000016.1"/>
</dbReference>
<reference evidence="1 2" key="1">
    <citation type="journal article" date="2015" name="BMC Genomics">
        <title>Genome mining reveals unlocked bioactive potential of marine Gram-negative bacteria.</title>
        <authorList>
            <person name="Machado H."/>
            <person name="Sonnenschein E.C."/>
            <person name="Melchiorsen J."/>
            <person name="Gram L."/>
        </authorList>
    </citation>
    <scope>NUCLEOTIDE SEQUENCE [LARGE SCALE GENOMIC DNA]</scope>
    <source>
        <strain evidence="1 2">S2757</strain>
    </source>
</reference>
<dbReference type="STRING" id="579748.TW81_09855"/>
<dbReference type="OrthoDB" id="9802690at2"/>
<organism evidence="1 2">
    <name type="scientific">Vibrio galatheae</name>
    <dbReference type="NCBI Taxonomy" id="579748"/>
    <lineage>
        <taxon>Bacteria</taxon>
        <taxon>Pseudomonadati</taxon>
        <taxon>Pseudomonadota</taxon>
        <taxon>Gammaproteobacteria</taxon>
        <taxon>Vibrionales</taxon>
        <taxon>Vibrionaceae</taxon>
        <taxon>Vibrio</taxon>
    </lineage>
</organism>
<dbReference type="InterPro" id="IPR009279">
    <property type="entry name" value="Portal_Mu"/>
</dbReference>
<proteinExistence type="predicted"/>
<evidence type="ECO:0008006" key="3">
    <source>
        <dbReference type="Google" id="ProtNLM"/>
    </source>
</evidence>
<sequence length="518" mass="58624">MGFFTKAANRIEKGLSRAFHSSDPQPKQTVKGRPVTLTLSDKQEAFGAIDIAEIKDALENEDFAQLQSLYFFMMRDIKIASSVLMRKQPLLSLPYRIETDNEEFAEFIKNHVDIDALLNSLTHAIYYGVSLVDVDYRVIEQKLAPSFRHISSRYLYADKEDGKLKPTIDHLYIKQGSDKLYLSNLQPERRIFHKHPIDIGEITDFSLASKLVWYFALKHITIAHNMQYFDAVATPPLVMKTDSDEEEAVEMLYTMKSQSVAAIDKEDSISYLTLTQGSKAEFLSFINYIDSQITTLILGNTLSTGDGKTGSYSQSKVHENRQKELKSFDARLIGQTITDYLNELEKMNYGTPKGVRFVFDLTEKKDLKELSEVVKNLSGAGYEIAPEEIESQFGFKVKLKQTETQSTPSLDTNARQVEANALNKVHNNQEVNNQTQPIYEDELDSQVPGTQAEEEALVETIYNLLANAKTYDEAYQLLLEQYTDVDLSVLEASLFKAIGNSQILADAEVQLEEIDTDA</sequence>
<evidence type="ECO:0000313" key="2">
    <source>
        <dbReference type="Proteomes" id="UP000033673"/>
    </source>
</evidence>
<gene>
    <name evidence="1" type="ORF">TW81_09855</name>
</gene>
<keyword evidence="2" id="KW-1185">Reference proteome</keyword>
<dbReference type="PATRIC" id="fig|579748.3.peg.2025"/>
<name>A0A0F4NMG6_9VIBR</name>